<dbReference type="EMBL" id="KQ981727">
    <property type="protein sequence ID" value="KYN37196.1"/>
    <property type="molecule type" value="Genomic_DNA"/>
</dbReference>
<feature type="compositionally biased region" description="Basic and acidic residues" evidence="1">
    <location>
        <begin position="55"/>
        <end position="74"/>
    </location>
</feature>
<evidence type="ECO:0000313" key="2">
    <source>
        <dbReference type="EMBL" id="KYN37196.1"/>
    </source>
</evidence>
<accession>A0A195F9Z5</accession>
<evidence type="ECO:0000313" key="3">
    <source>
        <dbReference type="Proteomes" id="UP000078541"/>
    </source>
</evidence>
<reference evidence="2 3" key="1">
    <citation type="submission" date="2016-03" db="EMBL/GenBank/DDBJ databases">
        <title>Trachymyrmex septentrionalis WGS genome.</title>
        <authorList>
            <person name="Nygaard S."/>
            <person name="Hu H."/>
            <person name="Boomsma J."/>
            <person name="Zhang G."/>
        </authorList>
    </citation>
    <scope>NUCLEOTIDE SEQUENCE [LARGE SCALE GENOMIC DNA]</scope>
    <source>
        <strain evidence="2">Tsep2-gDNA-1</strain>
        <tissue evidence="2">Whole body</tissue>
    </source>
</reference>
<name>A0A195F9Z5_9HYME</name>
<keyword evidence="3" id="KW-1185">Reference proteome</keyword>
<protein>
    <submittedName>
        <fullName evidence="2">Uncharacterized protein</fullName>
    </submittedName>
</protein>
<evidence type="ECO:0000256" key="1">
    <source>
        <dbReference type="SAM" id="MobiDB-lite"/>
    </source>
</evidence>
<organism evidence="2 3">
    <name type="scientific">Trachymyrmex septentrionalis</name>
    <dbReference type="NCBI Taxonomy" id="34720"/>
    <lineage>
        <taxon>Eukaryota</taxon>
        <taxon>Metazoa</taxon>
        <taxon>Ecdysozoa</taxon>
        <taxon>Arthropoda</taxon>
        <taxon>Hexapoda</taxon>
        <taxon>Insecta</taxon>
        <taxon>Pterygota</taxon>
        <taxon>Neoptera</taxon>
        <taxon>Endopterygota</taxon>
        <taxon>Hymenoptera</taxon>
        <taxon>Apocrita</taxon>
        <taxon>Aculeata</taxon>
        <taxon>Formicoidea</taxon>
        <taxon>Formicidae</taxon>
        <taxon>Myrmicinae</taxon>
        <taxon>Trachymyrmex</taxon>
    </lineage>
</organism>
<proteinExistence type="predicted"/>
<gene>
    <name evidence="2" type="ORF">ALC56_08987</name>
</gene>
<sequence>MRRRCGEKKADEKDGRGKGRERESAKRRCGREVERESRLCERRGGWKTWQRRTGTRSDEERERERERAGAEGDTHRSRLFGGEWMLASLDGPPTVLDLISP</sequence>
<feature type="region of interest" description="Disordered" evidence="1">
    <location>
        <begin position="49"/>
        <end position="74"/>
    </location>
</feature>
<feature type="compositionally biased region" description="Basic and acidic residues" evidence="1">
    <location>
        <begin position="7"/>
        <end position="33"/>
    </location>
</feature>
<dbReference type="Proteomes" id="UP000078541">
    <property type="component" value="Unassembled WGS sequence"/>
</dbReference>
<dbReference type="AlphaFoldDB" id="A0A195F9Z5"/>
<feature type="region of interest" description="Disordered" evidence="1">
    <location>
        <begin position="1"/>
        <end position="33"/>
    </location>
</feature>